<evidence type="ECO:0000313" key="2">
    <source>
        <dbReference type="EMBL" id="CUV34343.1"/>
    </source>
</evidence>
<proteinExistence type="predicted"/>
<sequence>MTPLWALARPQATASAEAAVKRTDTRWALHCRRDVLALMLMTSVSSIWQVSRLRYGGDELSPIFLCARMRWQIAGATSLATLARLPCVGRQGC</sequence>
<evidence type="ECO:0000313" key="4">
    <source>
        <dbReference type="EMBL" id="CUV60615.1"/>
    </source>
</evidence>
<gene>
    <name evidence="4" type="ORF">RD1301_v1_1040023</name>
    <name evidence="1" type="ORF">RUN1744_v1_610058</name>
    <name evidence="2" type="ORF">TD1301_v1_880019</name>
    <name evidence="3" type="ORF">TF3108_v1_540038</name>
</gene>
<evidence type="ECO:0000313" key="3">
    <source>
        <dbReference type="EMBL" id="CUV40708.1"/>
    </source>
</evidence>
<name>A0A0S4UPX7_RALSL</name>
<dbReference type="EMBL" id="LN899825">
    <property type="protein sequence ID" value="CUV34343.1"/>
    <property type="molecule type" value="Genomic_DNA"/>
</dbReference>
<dbReference type="EMBL" id="LN899822">
    <property type="protein sequence ID" value="CUV60615.1"/>
    <property type="molecule type" value="Genomic_DNA"/>
</dbReference>
<dbReference type="AlphaFoldDB" id="A0A0S4UPX7"/>
<reference evidence="1" key="1">
    <citation type="submission" date="2015-10" db="EMBL/GenBank/DDBJ databases">
        <authorList>
            <person name="Gilbert D.G."/>
        </authorList>
    </citation>
    <scope>NUCLEOTIDE SEQUENCE</scope>
    <source>
        <strain evidence="1">Phyl III-seqv23</strain>
    </source>
</reference>
<dbReference type="EMBL" id="LN899823">
    <property type="protein sequence ID" value="CUV24287.1"/>
    <property type="molecule type" value="Genomic_DNA"/>
</dbReference>
<dbReference type="EMBL" id="LN899826">
    <property type="protein sequence ID" value="CUV40708.1"/>
    <property type="molecule type" value="Genomic_DNA"/>
</dbReference>
<organism evidence="1">
    <name type="scientific">Ralstonia solanacearum</name>
    <name type="common">Pseudomonas solanacearum</name>
    <dbReference type="NCBI Taxonomy" id="305"/>
    <lineage>
        <taxon>Bacteria</taxon>
        <taxon>Pseudomonadati</taxon>
        <taxon>Pseudomonadota</taxon>
        <taxon>Betaproteobacteria</taxon>
        <taxon>Burkholderiales</taxon>
        <taxon>Burkholderiaceae</taxon>
        <taxon>Ralstonia</taxon>
        <taxon>Ralstonia solanacearum species complex</taxon>
    </lineage>
</organism>
<protein>
    <submittedName>
        <fullName evidence="1">Uncharacterized protein</fullName>
    </submittedName>
</protein>
<accession>A0A0S4UPX7</accession>
<evidence type="ECO:0000313" key="1">
    <source>
        <dbReference type="EMBL" id="CUV24287.1"/>
    </source>
</evidence>